<sequence length="226" mass="26687">MKDLLSNVASDEQSLEAKIEKRRDELERKRKRLQTFQSVRPAFMDEYEKIEEDLQKQYEVYVDRFRNLCYLEQQLEDHHRMEQERFEEAENTLRTMQNKLREEENRLHKAGNSNENSDSEIQEDEGSDEMDGTERRNVRSHNGRMVTNQGSSSGLFVGTMDGGDSDDEDDSDDSEIDVDDEDDDDDEEDIDEDFMRVRSHGREMPMGKQIRRPRKADSLLESDNDF</sequence>
<feature type="region of interest" description="Disordered" evidence="7">
    <location>
        <begin position="105"/>
        <end position="226"/>
    </location>
</feature>
<keyword evidence="6" id="KW-0966">Cell projection</keyword>
<evidence type="ECO:0000256" key="5">
    <source>
        <dbReference type="ARBA" id="ARBA00023069"/>
    </source>
</evidence>
<keyword evidence="3" id="KW-0970">Cilium biogenesis/degradation</keyword>
<name>A0A8T2K1E5_9PIPI</name>
<dbReference type="GO" id="GO:0005929">
    <property type="term" value="C:cilium"/>
    <property type="evidence" value="ECO:0007669"/>
    <property type="project" value="UniProtKB-SubCell"/>
</dbReference>
<organism evidence="8 9">
    <name type="scientific">Hymenochirus boettgeri</name>
    <name type="common">Congo dwarf clawed frog</name>
    <dbReference type="NCBI Taxonomy" id="247094"/>
    <lineage>
        <taxon>Eukaryota</taxon>
        <taxon>Metazoa</taxon>
        <taxon>Chordata</taxon>
        <taxon>Craniata</taxon>
        <taxon>Vertebrata</taxon>
        <taxon>Euteleostomi</taxon>
        <taxon>Amphibia</taxon>
        <taxon>Batrachia</taxon>
        <taxon>Anura</taxon>
        <taxon>Pipoidea</taxon>
        <taxon>Pipidae</taxon>
        <taxon>Pipinae</taxon>
        <taxon>Hymenochirus</taxon>
    </lineage>
</organism>
<dbReference type="GO" id="GO:0030992">
    <property type="term" value="C:intraciliary transport particle B"/>
    <property type="evidence" value="ECO:0007669"/>
    <property type="project" value="TreeGrafter"/>
</dbReference>
<dbReference type="EMBL" id="JAACNH010000003">
    <property type="protein sequence ID" value="KAG8449227.1"/>
    <property type="molecule type" value="Genomic_DNA"/>
</dbReference>
<dbReference type="Pfam" id="PF10234">
    <property type="entry name" value="Cluap1"/>
    <property type="match status" value="1"/>
</dbReference>
<keyword evidence="9" id="KW-1185">Reference proteome</keyword>
<dbReference type="InterPro" id="IPR019366">
    <property type="entry name" value="Clusterin-associated_protein-1"/>
</dbReference>
<evidence type="ECO:0000256" key="2">
    <source>
        <dbReference type="ARBA" id="ARBA00008340"/>
    </source>
</evidence>
<protein>
    <recommendedName>
        <fullName evidence="10">Clusterin-associated protein 1</fullName>
    </recommendedName>
</protein>
<comment type="similarity">
    <text evidence="2">Belongs to the CLUAP1 family.</text>
</comment>
<evidence type="ECO:0000256" key="4">
    <source>
        <dbReference type="ARBA" id="ARBA00023054"/>
    </source>
</evidence>
<evidence type="ECO:0000313" key="9">
    <source>
        <dbReference type="Proteomes" id="UP000812440"/>
    </source>
</evidence>
<evidence type="ECO:0000313" key="8">
    <source>
        <dbReference type="EMBL" id="KAG8449227.1"/>
    </source>
</evidence>
<feature type="compositionally biased region" description="Acidic residues" evidence="7">
    <location>
        <begin position="117"/>
        <end position="131"/>
    </location>
</feature>
<accession>A0A8T2K1E5</accession>
<feature type="compositionally biased region" description="Acidic residues" evidence="7">
    <location>
        <begin position="163"/>
        <end position="192"/>
    </location>
</feature>
<keyword evidence="4" id="KW-0175">Coiled coil</keyword>
<gene>
    <name evidence="8" type="ORF">GDO86_016047</name>
</gene>
<evidence type="ECO:0008006" key="10">
    <source>
        <dbReference type="Google" id="ProtNLM"/>
    </source>
</evidence>
<evidence type="ECO:0000256" key="7">
    <source>
        <dbReference type="SAM" id="MobiDB-lite"/>
    </source>
</evidence>
<dbReference type="AlphaFoldDB" id="A0A8T2K1E5"/>
<feature type="compositionally biased region" description="Basic and acidic residues" evidence="7">
    <location>
        <begin position="193"/>
        <end position="205"/>
    </location>
</feature>
<reference evidence="8" key="1">
    <citation type="thesis" date="2020" institute="ProQuest LLC" country="789 East Eisenhower Parkway, Ann Arbor, MI, USA">
        <title>Comparative Genomics and Chromosome Evolution.</title>
        <authorList>
            <person name="Mudd A.B."/>
        </authorList>
    </citation>
    <scope>NUCLEOTIDE SEQUENCE</scope>
    <source>
        <strain evidence="8">Female2</strain>
        <tissue evidence="8">Blood</tissue>
    </source>
</reference>
<dbReference type="OrthoDB" id="438545at2759"/>
<feature type="compositionally biased region" description="Polar residues" evidence="7">
    <location>
        <begin position="145"/>
        <end position="154"/>
    </location>
</feature>
<comment type="subcellular location">
    <subcellularLocation>
        <location evidence="1">Cell projection</location>
        <location evidence="1">Cilium</location>
    </subcellularLocation>
</comment>
<proteinExistence type="inferred from homology"/>
<dbReference type="PANTHER" id="PTHR21547">
    <property type="entry name" value="CLUSTERIN ASSOCIATED PROTEIN 1"/>
    <property type="match status" value="1"/>
</dbReference>
<evidence type="ECO:0000256" key="6">
    <source>
        <dbReference type="ARBA" id="ARBA00023273"/>
    </source>
</evidence>
<dbReference type="GO" id="GO:0060271">
    <property type="term" value="P:cilium assembly"/>
    <property type="evidence" value="ECO:0007669"/>
    <property type="project" value="TreeGrafter"/>
</dbReference>
<keyword evidence="5" id="KW-0969">Cilium</keyword>
<dbReference type="GO" id="GO:0005815">
    <property type="term" value="C:microtubule organizing center"/>
    <property type="evidence" value="ECO:0007669"/>
    <property type="project" value="TreeGrafter"/>
</dbReference>
<dbReference type="PANTHER" id="PTHR21547:SF0">
    <property type="entry name" value="CLUSTERIN-ASSOCIATED PROTEIN 1"/>
    <property type="match status" value="1"/>
</dbReference>
<evidence type="ECO:0000256" key="1">
    <source>
        <dbReference type="ARBA" id="ARBA00004138"/>
    </source>
</evidence>
<dbReference type="Proteomes" id="UP000812440">
    <property type="component" value="Chromosome 8_10"/>
</dbReference>
<comment type="caution">
    <text evidence="8">The sequence shown here is derived from an EMBL/GenBank/DDBJ whole genome shotgun (WGS) entry which is preliminary data.</text>
</comment>
<evidence type="ECO:0000256" key="3">
    <source>
        <dbReference type="ARBA" id="ARBA00022794"/>
    </source>
</evidence>